<organism evidence="1 2">
    <name type="scientific">Trifolium medium</name>
    <dbReference type="NCBI Taxonomy" id="97028"/>
    <lineage>
        <taxon>Eukaryota</taxon>
        <taxon>Viridiplantae</taxon>
        <taxon>Streptophyta</taxon>
        <taxon>Embryophyta</taxon>
        <taxon>Tracheophyta</taxon>
        <taxon>Spermatophyta</taxon>
        <taxon>Magnoliopsida</taxon>
        <taxon>eudicotyledons</taxon>
        <taxon>Gunneridae</taxon>
        <taxon>Pentapetalae</taxon>
        <taxon>rosids</taxon>
        <taxon>fabids</taxon>
        <taxon>Fabales</taxon>
        <taxon>Fabaceae</taxon>
        <taxon>Papilionoideae</taxon>
        <taxon>50 kb inversion clade</taxon>
        <taxon>NPAAA clade</taxon>
        <taxon>Hologalegina</taxon>
        <taxon>IRL clade</taxon>
        <taxon>Trifolieae</taxon>
        <taxon>Trifolium</taxon>
    </lineage>
</organism>
<keyword evidence="2" id="KW-1185">Reference proteome</keyword>
<dbReference type="Proteomes" id="UP000265520">
    <property type="component" value="Unassembled WGS sequence"/>
</dbReference>
<sequence length="16" mass="1815">MMGVQECPEMETFPEG</sequence>
<protein>
    <submittedName>
        <fullName evidence="1">Uncharacterized protein</fullName>
    </submittedName>
</protein>
<dbReference type="AlphaFoldDB" id="A0A392T004"/>
<comment type="caution">
    <text evidence="1">The sequence shown here is derived from an EMBL/GenBank/DDBJ whole genome shotgun (WGS) entry which is preliminary data.</text>
</comment>
<name>A0A392T004_9FABA</name>
<feature type="non-terminal residue" evidence="1">
    <location>
        <position position="16"/>
    </location>
</feature>
<proteinExistence type="predicted"/>
<evidence type="ECO:0000313" key="1">
    <source>
        <dbReference type="EMBL" id="MCI54461.1"/>
    </source>
</evidence>
<evidence type="ECO:0000313" key="2">
    <source>
        <dbReference type="Proteomes" id="UP000265520"/>
    </source>
</evidence>
<dbReference type="EMBL" id="LXQA010479720">
    <property type="protein sequence ID" value="MCI54461.1"/>
    <property type="molecule type" value="Genomic_DNA"/>
</dbReference>
<reference evidence="1 2" key="1">
    <citation type="journal article" date="2018" name="Front. Plant Sci.">
        <title>Red Clover (Trifolium pratense) and Zigzag Clover (T. medium) - A Picture of Genomic Similarities and Differences.</title>
        <authorList>
            <person name="Dluhosova J."/>
            <person name="Istvanek J."/>
            <person name="Nedelnik J."/>
            <person name="Repkova J."/>
        </authorList>
    </citation>
    <scope>NUCLEOTIDE SEQUENCE [LARGE SCALE GENOMIC DNA]</scope>
    <source>
        <strain evidence="2">cv. 10/8</strain>
        <tissue evidence="1">Leaf</tissue>
    </source>
</reference>
<accession>A0A392T004</accession>